<accession>A0A841AZV2</accession>
<evidence type="ECO:0000256" key="1">
    <source>
        <dbReference type="SAM" id="MobiDB-lite"/>
    </source>
</evidence>
<keyword evidence="2" id="KW-0812">Transmembrane</keyword>
<dbReference type="SUPFAM" id="SSF140453">
    <property type="entry name" value="EsxAB dimer-like"/>
    <property type="match status" value="1"/>
</dbReference>
<organism evidence="3 4">
    <name type="scientific">Amycolatopsis umgeniensis</name>
    <dbReference type="NCBI Taxonomy" id="336628"/>
    <lineage>
        <taxon>Bacteria</taxon>
        <taxon>Bacillati</taxon>
        <taxon>Actinomycetota</taxon>
        <taxon>Actinomycetes</taxon>
        <taxon>Pseudonocardiales</taxon>
        <taxon>Pseudonocardiaceae</taxon>
        <taxon>Amycolatopsis</taxon>
    </lineage>
</organism>
<evidence type="ECO:0000313" key="4">
    <source>
        <dbReference type="Proteomes" id="UP000580861"/>
    </source>
</evidence>
<dbReference type="RefSeq" id="WP_184895045.1">
    <property type="nucleotide sequence ID" value="NZ_JACHMX010000001.1"/>
</dbReference>
<keyword evidence="4" id="KW-1185">Reference proteome</keyword>
<feature type="compositionally biased region" description="Basic and acidic residues" evidence="1">
    <location>
        <begin position="297"/>
        <end position="314"/>
    </location>
</feature>
<comment type="caution">
    <text evidence="3">The sequence shown here is derived from an EMBL/GenBank/DDBJ whole genome shotgun (WGS) entry which is preliminary data.</text>
</comment>
<feature type="transmembrane region" description="Helical" evidence="2">
    <location>
        <begin position="191"/>
        <end position="210"/>
    </location>
</feature>
<name>A0A841AZV2_9PSEU</name>
<dbReference type="EMBL" id="JACHMX010000001">
    <property type="protein sequence ID" value="MBB5852537.1"/>
    <property type="molecule type" value="Genomic_DNA"/>
</dbReference>
<dbReference type="AlphaFoldDB" id="A0A841AZV2"/>
<proteinExistence type="predicted"/>
<reference evidence="3 4" key="1">
    <citation type="submission" date="2020-08" db="EMBL/GenBank/DDBJ databases">
        <title>Sequencing the genomes of 1000 actinobacteria strains.</title>
        <authorList>
            <person name="Klenk H.-P."/>
        </authorList>
    </citation>
    <scope>NUCLEOTIDE SEQUENCE [LARGE SCALE GENOMIC DNA]</scope>
    <source>
        <strain evidence="3 4">DSM 45272</strain>
    </source>
</reference>
<evidence type="ECO:0000256" key="2">
    <source>
        <dbReference type="SAM" id="Phobius"/>
    </source>
</evidence>
<dbReference type="InterPro" id="IPR036689">
    <property type="entry name" value="ESAT-6-like_sf"/>
</dbReference>
<feature type="region of interest" description="Disordered" evidence="1">
    <location>
        <begin position="281"/>
        <end position="314"/>
    </location>
</feature>
<protein>
    <submittedName>
        <fullName evidence="3">Uncharacterized protein YukE</fullName>
    </submittedName>
</protein>
<gene>
    <name evidence="3" type="ORF">HDA45_002624</name>
</gene>
<keyword evidence="2" id="KW-1133">Transmembrane helix</keyword>
<sequence>MSEYHRNDFGSNSGVSAEDFKDEKNNFLAGSGDTAGAGFFDSAFALKRATNEGDALSITMASIGMGIEILGMVLDPIGSLLTAGIGWLMEHVVIFRWPLDFLLGDPKGIEAAKEAIYEEGKTVKQWSEDHKMSTKTLLETWQGDAAEAFRSDMEGVAEQLDALAGYINLAGKQMGIAGAIIGAVRGIVRDIIAMTLAGILKAAIVAVALAPVTFGASIIAAITSIMATVGVAIAKIAKQIADIAKRLAEMLKILAKTRGAADDVVKMKLSGNIDKIKVPVGGGKKPPAEAAPPGAPRIEDVKPDPLAKPKPDKLGDQAGWIVREKLLKELRAKGELKEPQMEALMKRFDYWTSWPMPELTKRIGKTAAENIEKVTKILSDPTYGASGMAGKTIVELTKGIPPAANEKPPKDEPKE</sequence>
<keyword evidence="2" id="KW-0472">Membrane</keyword>
<dbReference type="Proteomes" id="UP000580861">
    <property type="component" value="Unassembled WGS sequence"/>
</dbReference>
<feature type="transmembrane region" description="Helical" evidence="2">
    <location>
        <begin position="216"/>
        <end position="237"/>
    </location>
</feature>
<evidence type="ECO:0000313" key="3">
    <source>
        <dbReference type="EMBL" id="MBB5852537.1"/>
    </source>
</evidence>